<dbReference type="Proteomes" id="UP000011744">
    <property type="component" value="Unassembled WGS sequence"/>
</dbReference>
<evidence type="ECO:0000256" key="2">
    <source>
        <dbReference type="ARBA" id="ARBA00022898"/>
    </source>
</evidence>
<organism evidence="5 6">
    <name type="scientific">Paramagnetospirillum caucaseum</name>
    <dbReference type="NCBI Taxonomy" id="1244869"/>
    <lineage>
        <taxon>Bacteria</taxon>
        <taxon>Pseudomonadati</taxon>
        <taxon>Pseudomonadota</taxon>
        <taxon>Alphaproteobacteria</taxon>
        <taxon>Rhodospirillales</taxon>
        <taxon>Magnetospirillaceae</taxon>
        <taxon>Paramagnetospirillum</taxon>
    </lineage>
</organism>
<dbReference type="PROSITE" id="PS00105">
    <property type="entry name" value="AA_TRANSFER_CLASS_1"/>
    <property type="match status" value="1"/>
</dbReference>
<evidence type="ECO:0000256" key="1">
    <source>
        <dbReference type="ARBA" id="ARBA00001933"/>
    </source>
</evidence>
<proteinExistence type="inferred from homology"/>
<dbReference type="InterPro" id="IPR004838">
    <property type="entry name" value="NHTrfase_class1_PyrdxlP-BS"/>
</dbReference>
<keyword evidence="6" id="KW-1185">Reference proteome</keyword>
<dbReference type="InterPro" id="IPR004839">
    <property type="entry name" value="Aminotransferase_I/II_large"/>
</dbReference>
<dbReference type="PANTHER" id="PTHR42885:SF1">
    <property type="entry name" value="THREONINE-PHOSPHATE DECARBOXYLASE"/>
    <property type="match status" value="1"/>
</dbReference>
<gene>
    <name evidence="5" type="ORF">H261_18432</name>
</gene>
<keyword evidence="2" id="KW-0663">Pyridoxal phosphate</keyword>
<feature type="domain" description="Aminotransferase class I/classII large" evidence="4">
    <location>
        <begin position="5"/>
        <end position="245"/>
    </location>
</feature>
<sequence>MPPHARVVAGSGSQALIQALPRITPPADAAILGPTYGEHARAWAAAGHRVREIGRLDEAGDATVVVAVNPNNPDGRIIAPGQLLDLAARLAARGGLLVVDEAFCDERPDLSLTAATRPGLVVLRSFGKFFGLAGLRLGFAVAAEEMADRLAAHLGPWPVSGPALGIGAAALADEAWSAATIARLSDAAARLDAILGGAGLEVAGGTFLFRLARHDHAAELYERLGRAGILVRAFAFRSDILRIGLLGDAAAERRLGTALGG</sequence>
<dbReference type="EMBL" id="AONQ01000066">
    <property type="protein sequence ID" value="EME68420.1"/>
    <property type="molecule type" value="Genomic_DNA"/>
</dbReference>
<keyword evidence="3 5" id="KW-0032">Aminotransferase</keyword>
<comment type="caution">
    <text evidence="5">The sequence shown here is derived from an EMBL/GenBank/DDBJ whole genome shotgun (WGS) entry which is preliminary data.</text>
</comment>
<reference evidence="5 6" key="1">
    <citation type="journal article" date="2014" name="Genome Announc.">
        <title>Draft Genome Sequence of Magnetospirillum sp. Strain SO-1, a Freshwater Magnetotactic Bacterium Isolated from the Ol'khovka River, Russia.</title>
        <authorList>
            <person name="Grouzdev D.S."/>
            <person name="Dziuba M.V."/>
            <person name="Sukhacheva M.S."/>
            <person name="Mardanov A.V."/>
            <person name="Beletskiy A.V."/>
            <person name="Kuznetsov B.B."/>
            <person name="Skryabin K.G."/>
        </authorList>
    </citation>
    <scope>NUCLEOTIDE SEQUENCE [LARGE SCALE GENOMIC DNA]</scope>
    <source>
        <strain evidence="5 6">SO-1</strain>
    </source>
</reference>
<dbReference type="AlphaFoldDB" id="M2Z282"/>
<protein>
    <recommendedName>
        <fullName evidence="3">Aminotransferase</fullName>
        <ecNumber evidence="3">2.6.1.-</ecNumber>
    </recommendedName>
</protein>
<dbReference type="CDD" id="cd00609">
    <property type="entry name" value="AAT_like"/>
    <property type="match status" value="1"/>
</dbReference>
<dbReference type="SUPFAM" id="SSF53383">
    <property type="entry name" value="PLP-dependent transferases"/>
    <property type="match status" value="1"/>
</dbReference>
<keyword evidence="3 5" id="KW-0808">Transferase</keyword>
<evidence type="ECO:0000256" key="3">
    <source>
        <dbReference type="RuleBase" id="RU000481"/>
    </source>
</evidence>
<comment type="cofactor">
    <cofactor evidence="1 3">
        <name>pyridoxal 5'-phosphate</name>
        <dbReference type="ChEBI" id="CHEBI:597326"/>
    </cofactor>
</comment>
<dbReference type="GO" id="GO:0030170">
    <property type="term" value="F:pyridoxal phosphate binding"/>
    <property type="evidence" value="ECO:0007669"/>
    <property type="project" value="InterPro"/>
</dbReference>
<accession>M2Z282</accession>
<dbReference type="InterPro" id="IPR015421">
    <property type="entry name" value="PyrdxlP-dep_Trfase_major"/>
</dbReference>
<dbReference type="EC" id="2.6.1.-" evidence="3"/>
<dbReference type="Pfam" id="PF00155">
    <property type="entry name" value="Aminotran_1_2"/>
    <property type="match status" value="1"/>
</dbReference>
<dbReference type="InterPro" id="IPR015424">
    <property type="entry name" value="PyrdxlP-dep_Trfase"/>
</dbReference>
<dbReference type="STRING" id="1244869.H261_18432"/>
<evidence type="ECO:0000313" key="5">
    <source>
        <dbReference type="EMBL" id="EME68420.1"/>
    </source>
</evidence>
<evidence type="ECO:0000259" key="4">
    <source>
        <dbReference type="Pfam" id="PF00155"/>
    </source>
</evidence>
<dbReference type="GO" id="GO:0008483">
    <property type="term" value="F:transaminase activity"/>
    <property type="evidence" value="ECO:0007669"/>
    <property type="project" value="UniProtKB-KW"/>
</dbReference>
<dbReference type="PATRIC" id="fig|1244869.3.peg.3683"/>
<evidence type="ECO:0000313" key="6">
    <source>
        <dbReference type="Proteomes" id="UP000011744"/>
    </source>
</evidence>
<dbReference type="PANTHER" id="PTHR42885">
    <property type="entry name" value="HISTIDINOL-PHOSPHATE AMINOTRANSFERASE-RELATED"/>
    <property type="match status" value="1"/>
</dbReference>
<dbReference type="Gene3D" id="3.40.640.10">
    <property type="entry name" value="Type I PLP-dependent aspartate aminotransferase-like (Major domain)"/>
    <property type="match status" value="1"/>
</dbReference>
<dbReference type="Gene3D" id="3.90.1150.10">
    <property type="entry name" value="Aspartate Aminotransferase, domain 1"/>
    <property type="match status" value="1"/>
</dbReference>
<name>M2Z282_9PROT</name>
<comment type="similarity">
    <text evidence="3">Belongs to the class-I pyridoxal-phosphate-dependent aminotransferase family.</text>
</comment>
<dbReference type="InterPro" id="IPR015422">
    <property type="entry name" value="PyrdxlP-dep_Trfase_small"/>
</dbReference>
<dbReference type="eggNOG" id="COG0079">
    <property type="taxonomic scope" value="Bacteria"/>
</dbReference>